<feature type="domain" description="ABC transmembrane type-2" evidence="9">
    <location>
        <begin position="129"/>
        <end position="371"/>
    </location>
</feature>
<comment type="subcellular location">
    <subcellularLocation>
        <location evidence="1">Cell membrane</location>
        <topology evidence="1">Multi-pass membrane protein</topology>
    </subcellularLocation>
</comment>
<evidence type="ECO:0000256" key="6">
    <source>
        <dbReference type="ARBA" id="ARBA00022989"/>
    </source>
</evidence>
<feature type="transmembrane region" description="Helical" evidence="8">
    <location>
        <begin position="176"/>
        <end position="199"/>
    </location>
</feature>
<dbReference type="PANTHER" id="PTHR30294">
    <property type="entry name" value="MEMBRANE COMPONENT OF ABC TRANSPORTER YHHJ-RELATED"/>
    <property type="match status" value="1"/>
</dbReference>
<keyword evidence="7 8" id="KW-0472">Membrane</keyword>
<feature type="transmembrane region" description="Helical" evidence="8">
    <location>
        <begin position="284"/>
        <end position="304"/>
    </location>
</feature>
<accession>A0A1I5SAW7</accession>
<proteinExistence type="inferred from homology"/>
<dbReference type="EMBL" id="FOXB01000032">
    <property type="protein sequence ID" value="SFP67853.1"/>
    <property type="molecule type" value="Genomic_DNA"/>
</dbReference>
<gene>
    <name evidence="10" type="ORF">SAMN05216234_13219</name>
</gene>
<dbReference type="PROSITE" id="PS51012">
    <property type="entry name" value="ABC_TM2"/>
    <property type="match status" value="1"/>
</dbReference>
<name>A0A1I5SAW7_9BACT</name>
<feature type="transmembrane region" description="Helical" evidence="8">
    <location>
        <begin position="257"/>
        <end position="277"/>
    </location>
</feature>
<dbReference type="Gene3D" id="3.40.1710.10">
    <property type="entry name" value="abc type-2 transporter like domain"/>
    <property type="match status" value="1"/>
</dbReference>
<evidence type="ECO:0000256" key="5">
    <source>
        <dbReference type="ARBA" id="ARBA00022692"/>
    </source>
</evidence>
<feature type="transmembrane region" description="Helical" evidence="8">
    <location>
        <begin position="347"/>
        <end position="368"/>
    </location>
</feature>
<dbReference type="Pfam" id="PF12698">
    <property type="entry name" value="ABC2_membrane_3"/>
    <property type="match status" value="1"/>
</dbReference>
<keyword evidence="4" id="KW-1003">Cell membrane</keyword>
<dbReference type="GO" id="GO:0140359">
    <property type="term" value="F:ABC-type transporter activity"/>
    <property type="evidence" value="ECO:0007669"/>
    <property type="project" value="InterPro"/>
</dbReference>
<feature type="transmembrane region" description="Helical" evidence="8">
    <location>
        <begin position="316"/>
        <end position="335"/>
    </location>
</feature>
<sequence length="373" mass="42058">MRLGIIKAYMLKEFIELIRTKLIVMVYLMPSMILILFGYGIKMDVTHVRTVIIDNDQSKLSQLLTAKFEHSKYFDTTVSYMSEKEALHLIKKAKIDAIVIIPSSFQRHLLQGQKSEIGIFIDAAFPTRGSTIESYIQGIILDTAYETAKKVGIEPEGVISVNYRTLFNQAMRDEDAIVPGLIGLVLLVAPAILAALLIVKEKEKGTIFNFYASPLSRGEFLIAKAMPVFLLHSINVFILFFISVYLFKVPFRGSFALYWFTSEIYILISLSIGMLVSIITNRQIVAVVLTVIITIIPGFLYSGILMPISSMEGESFFVAHTFPVMYFNHIIYDTFLIGQGLASKKLLLYILILIFYLSTLITLGTTLLKKELK</sequence>
<keyword evidence="3" id="KW-0813">Transport</keyword>
<dbReference type="Proteomes" id="UP000199227">
    <property type="component" value="Unassembled WGS sequence"/>
</dbReference>
<feature type="transmembrane region" description="Helical" evidence="8">
    <location>
        <begin position="220"/>
        <end position="245"/>
    </location>
</feature>
<evidence type="ECO:0000313" key="10">
    <source>
        <dbReference type="EMBL" id="SFP67853.1"/>
    </source>
</evidence>
<evidence type="ECO:0000256" key="2">
    <source>
        <dbReference type="ARBA" id="ARBA00007783"/>
    </source>
</evidence>
<dbReference type="OrthoDB" id="9808686at2"/>
<reference evidence="10 11" key="1">
    <citation type="submission" date="2016-10" db="EMBL/GenBank/DDBJ databases">
        <authorList>
            <person name="de Groot N.N."/>
        </authorList>
    </citation>
    <scope>NUCLEOTIDE SEQUENCE [LARGE SCALE GENOMIC DNA]</scope>
    <source>
        <strain evidence="10 11">EP1-55-1</strain>
    </source>
</reference>
<feature type="transmembrane region" description="Helical" evidence="8">
    <location>
        <begin position="21"/>
        <end position="41"/>
    </location>
</feature>
<evidence type="ECO:0000256" key="4">
    <source>
        <dbReference type="ARBA" id="ARBA00022475"/>
    </source>
</evidence>
<protein>
    <submittedName>
        <fullName evidence="10">ABC-type multidrug transport system, permease component</fullName>
    </submittedName>
</protein>
<keyword evidence="11" id="KW-1185">Reference proteome</keyword>
<dbReference type="InterPro" id="IPR013525">
    <property type="entry name" value="ABC2_TM"/>
</dbReference>
<evidence type="ECO:0000256" key="3">
    <source>
        <dbReference type="ARBA" id="ARBA00022448"/>
    </source>
</evidence>
<evidence type="ECO:0000259" key="9">
    <source>
        <dbReference type="PROSITE" id="PS51012"/>
    </source>
</evidence>
<dbReference type="InterPro" id="IPR051449">
    <property type="entry name" value="ABC-2_transporter_component"/>
</dbReference>
<organism evidence="10 11">
    <name type="scientific">Hydrogenimonas thermophila</name>
    <dbReference type="NCBI Taxonomy" id="223786"/>
    <lineage>
        <taxon>Bacteria</taxon>
        <taxon>Pseudomonadati</taxon>
        <taxon>Campylobacterota</taxon>
        <taxon>Epsilonproteobacteria</taxon>
        <taxon>Campylobacterales</taxon>
        <taxon>Hydrogenimonadaceae</taxon>
        <taxon>Hydrogenimonas</taxon>
    </lineage>
</organism>
<evidence type="ECO:0000256" key="1">
    <source>
        <dbReference type="ARBA" id="ARBA00004651"/>
    </source>
</evidence>
<dbReference type="InterPro" id="IPR047817">
    <property type="entry name" value="ABC2_TM_bact-type"/>
</dbReference>
<keyword evidence="6 8" id="KW-1133">Transmembrane helix</keyword>
<evidence type="ECO:0000256" key="8">
    <source>
        <dbReference type="SAM" id="Phobius"/>
    </source>
</evidence>
<dbReference type="PANTHER" id="PTHR30294:SF29">
    <property type="entry name" value="MULTIDRUG ABC TRANSPORTER PERMEASE YBHS-RELATED"/>
    <property type="match status" value="1"/>
</dbReference>
<comment type="similarity">
    <text evidence="2">Belongs to the ABC-2 integral membrane protein family.</text>
</comment>
<evidence type="ECO:0000256" key="7">
    <source>
        <dbReference type="ARBA" id="ARBA00023136"/>
    </source>
</evidence>
<evidence type="ECO:0000313" key="11">
    <source>
        <dbReference type="Proteomes" id="UP000199227"/>
    </source>
</evidence>
<dbReference type="GO" id="GO:0005886">
    <property type="term" value="C:plasma membrane"/>
    <property type="evidence" value="ECO:0007669"/>
    <property type="project" value="UniProtKB-SubCell"/>
</dbReference>
<dbReference type="STRING" id="223786.SAMN05216234_13219"/>
<keyword evidence="5 8" id="KW-0812">Transmembrane</keyword>
<dbReference type="AlphaFoldDB" id="A0A1I5SAW7"/>
<dbReference type="RefSeq" id="WP_092913328.1">
    <property type="nucleotide sequence ID" value="NZ_FOXB01000032.1"/>
</dbReference>